<evidence type="ECO:0000313" key="1">
    <source>
        <dbReference type="EMBL" id="EMT52815.1"/>
    </source>
</evidence>
<dbReference type="InterPro" id="IPR011009">
    <property type="entry name" value="Kinase-like_dom_sf"/>
</dbReference>
<name>M8EBD9_9BACL</name>
<dbReference type="AlphaFoldDB" id="M8EBD9"/>
<dbReference type="InterPro" id="IPR047175">
    <property type="entry name" value="CotS-like"/>
</dbReference>
<accession>M8EBD9</accession>
<evidence type="ECO:0008006" key="3">
    <source>
        <dbReference type="Google" id="ProtNLM"/>
    </source>
</evidence>
<dbReference type="Proteomes" id="UP000012081">
    <property type="component" value="Unassembled WGS sequence"/>
</dbReference>
<dbReference type="RefSeq" id="WP_003387636.1">
    <property type="nucleotide sequence ID" value="NZ_APBN01000003.1"/>
</dbReference>
<dbReference type="OrthoDB" id="9771902at2"/>
<protein>
    <recommendedName>
        <fullName evidence="3">Aminoglycoside phosphotransferase domain-containing protein</fullName>
    </recommendedName>
</protein>
<sequence length="329" mass="39057">MEKINLSEVCQRYRARVIHITPLNDCHLLETNRGPKELRIWPRVDIMRWSFAWRERMVRQGFRDLERFIRTKDSKPYLVVGQRGITLTDHLRRIESIPLGTDTMRQCGKIVAMMHESQRDGSIFHPADFWEREQARMAATTRRVKDFWESLRYRGRQSGRDHRFYSWLFPPLLERMERCTDMLLSTRIDQKELFVSHGTLRPDNWGLVNDKLFLRGFFQPVLSVAQRDTAGYLRDLFVRHEDLSLIEAFLSGYEEIRPLGQTDYTLLLAFMAYPEEISHMVQSSIEVYREPGEARLARIEQAVNRQQMVDQLLKYIAERAEETRSESKA</sequence>
<dbReference type="PATRIC" id="fig|1300222.3.peg.1757"/>
<reference evidence="1 2" key="1">
    <citation type="submission" date="2013-03" db="EMBL/GenBank/DDBJ databases">
        <title>Assembly of a new bacterial strain Brevibacillus borstelensis AK1.</title>
        <authorList>
            <person name="Rajan I."/>
            <person name="PoliReddy D."/>
            <person name="Sugumar T."/>
            <person name="Rathinam K."/>
            <person name="Alqarawi S."/>
            <person name="Khalil A.B."/>
            <person name="Sivakumar N."/>
        </authorList>
    </citation>
    <scope>NUCLEOTIDE SEQUENCE [LARGE SCALE GENOMIC DNA]</scope>
    <source>
        <strain evidence="1 2">AK1</strain>
    </source>
</reference>
<dbReference type="PANTHER" id="PTHR39179:SF3">
    <property type="entry name" value="COTS-RELATED PROTEIN"/>
    <property type="match status" value="1"/>
</dbReference>
<dbReference type="EMBL" id="APBN01000003">
    <property type="protein sequence ID" value="EMT52815.1"/>
    <property type="molecule type" value="Genomic_DNA"/>
</dbReference>
<proteinExistence type="predicted"/>
<gene>
    <name evidence="1" type="ORF">I532_08547</name>
</gene>
<keyword evidence="2" id="KW-1185">Reference proteome</keyword>
<evidence type="ECO:0000313" key="2">
    <source>
        <dbReference type="Proteomes" id="UP000012081"/>
    </source>
</evidence>
<dbReference type="PANTHER" id="PTHR39179">
    <property type="entry name" value="SPORE COAT PROTEIN I"/>
    <property type="match status" value="1"/>
</dbReference>
<dbReference type="SUPFAM" id="SSF56112">
    <property type="entry name" value="Protein kinase-like (PK-like)"/>
    <property type="match status" value="1"/>
</dbReference>
<organism evidence="1 2">
    <name type="scientific">Brevibacillus borstelensis AK1</name>
    <dbReference type="NCBI Taxonomy" id="1300222"/>
    <lineage>
        <taxon>Bacteria</taxon>
        <taxon>Bacillati</taxon>
        <taxon>Bacillota</taxon>
        <taxon>Bacilli</taxon>
        <taxon>Bacillales</taxon>
        <taxon>Paenibacillaceae</taxon>
        <taxon>Brevibacillus</taxon>
    </lineage>
</organism>
<dbReference type="GeneID" id="89500821"/>
<dbReference type="Gene3D" id="3.90.1200.10">
    <property type="match status" value="1"/>
</dbReference>
<dbReference type="STRING" id="1300222.I532_08547"/>
<dbReference type="GO" id="GO:0042601">
    <property type="term" value="C:endospore-forming forespore"/>
    <property type="evidence" value="ECO:0007669"/>
    <property type="project" value="TreeGrafter"/>
</dbReference>
<comment type="caution">
    <text evidence="1">The sequence shown here is derived from an EMBL/GenBank/DDBJ whole genome shotgun (WGS) entry which is preliminary data.</text>
</comment>